<keyword evidence="6" id="KW-0393">Immunoglobulin domain</keyword>
<evidence type="ECO:0000256" key="6">
    <source>
        <dbReference type="ARBA" id="ARBA00023319"/>
    </source>
</evidence>
<accession>A0A8T0BQ89</accession>
<keyword evidence="4" id="KW-1015">Disulfide bond</keyword>
<feature type="compositionally biased region" description="Basic and acidic residues" evidence="7">
    <location>
        <begin position="615"/>
        <end position="630"/>
    </location>
</feature>
<dbReference type="SMART" id="SM00409">
    <property type="entry name" value="IG"/>
    <property type="match status" value="5"/>
</dbReference>
<dbReference type="Pfam" id="PF07686">
    <property type="entry name" value="V-set"/>
    <property type="match status" value="3"/>
</dbReference>
<gene>
    <name evidence="9" type="ORF">HF521_018072</name>
</gene>
<dbReference type="PANTHER" id="PTHR24100">
    <property type="entry name" value="BUTYROPHILIN"/>
    <property type="match status" value="1"/>
</dbReference>
<sequence length="646" mass="73476">MGSIFSTPRLSVSERQLPPLRSMSASARTLHTDFSIVHSSLGDTVTLQCSYSCKISKSTREIRWYKGTKCVHQEAFNCTLSLTLTDVKVTDSGQYRCEAHGKIIKDVAVIYLHVAGFKLVPSFNRFSLSNHFPGDDVTLPCHISPRKSAVAMEIRWFKGTDCICVYQNGQVREGKGYEGRVSVFTHKLEEGNVSLMLRNVQQLDDGSYKCKVTDGKDKVESDQNALRVREFKLITESYNYYARPGDEITLPCYFSAEVSAVAMKIRWFKGTNCICVYNNGQLNEGKGYEDRVSLFTQELEEGNVSLMLRNLQESDDGEYKCEVTHQERKLENSGVYLHVTELKLITETHSTTKSSVAQPCIVYSPAGDEVILPCKLSANVSAVAMEIRWFKGANCIFVYQNGKVRVCKGYEDRMRLFTQELEDGNVSVGLKNFQESDVGEYKCVVTRIHEVTHRDHKMESSGVYLYMSEFSLVHMPEDVGIFSRYSVIRVDFGHDVTLPCYLNPKQSAFAMEIRWFIDACYGSKRKIICICQYQNGEVKEAEGYEGRVSLFIDKLEEGNVSLMLKNYQEPFLSGQYICEVTCGNEKERFIHHLILRLRGGGSPYIRESSDEEGEPETRTRKLSDPRDLRPIKPGRRWSNPLDLPNM</sequence>
<keyword evidence="5" id="KW-0325">Glycoprotein</keyword>
<dbReference type="GO" id="GO:0050863">
    <property type="term" value="P:regulation of T cell activation"/>
    <property type="evidence" value="ECO:0007669"/>
    <property type="project" value="UniProtKB-ARBA"/>
</dbReference>
<dbReference type="Gene3D" id="2.60.40.10">
    <property type="entry name" value="Immunoglobulins"/>
    <property type="match status" value="5"/>
</dbReference>
<dbReference type="PANTHER" id="PTHR24100:SF130">
    <property type="entry name" value="BUTYROPHILIN-LIKE PROTEIN 9"/>
    <property type="match status" value="1"/>
</dbReference>
<comment type="subcellular location">
    <subcellularLocation>
        <location evidence="1">Membrane</location>
    </subcellularLocation>
</comment>
<evidence type="ECO:0000256" key="7">
    <source>
        <dbReference type="SAM" id="MobiDB-lite"/>
    </source>
</evidence>
<keyword evidence="3" id="KW-0472">Membrane</keyword>
<evidence type="ECO:0000256" key="5">
    <source>
        <dbReference type="ARBA" id="ARBA00023180"/>
    </source>
</evidence>
<dbReference type="SMART" id="SM00406">
    <property type="entry name" value="IGv"/>
    <property type="match status" value="3"/>
</dbReference>
<feature type="domain" description="Ig-like" evidence="8">
    <location>
        <begin position="229"/>
        <end position="331"/>
    </location>
</feature>
<feature type="domain" description="Ig-like" evidence="8">
    <location>
        <begin position="476"/>
        <end position="591"/>
    </location>
</feature>
<feature type="domain" description="Ig-like" evidence="8">
    <location>
        <begin position="367"/>
        <end position="459"/>
    </location>
</feature>
<evidence type="ECO:0000256" key="4">
    <source>
        <dbReference type="ARBA" id="ARBA00023157"/>
    </source>
</evidence>
<dbReference type="SUPFAM" id="SSF48726">
    <property type="entry name" value="Immunoglobulin"/>
    <property type="match status" value="5"/>
</dbReference>
<dbReference type="EMBL" id="JABFDY010000004">
    <property type="protein sequence ID" value="KAF7709015.1"/>
    <property type="molecule type" value="Genomic_DNA"/>
</dbReference>
<evidence type="ECO:0000313" key="9">
    <source>
        <dbReference type="EMBL" id="KAF7709015.1"/>
    </source>
</evidence>
<dbReference type="GO" id="GO:0050852">
    <property type="term" value="P:T cell receptor signaling pathway"/>
    <property type="evidence" value="ECO:0007669"/>
    <property type="project" value="TreeGrafter"/>
</dbReference>
<feature type="region of interest" description="Disordered" evidence="7">
    <location>
        <begin position="605"/>
        <end position="646"/>
    </location>
</feature>
<feature type="domain" description="Ig-like" evidence="8">
    <location>
        <begin position="121"/>
        <end position="227"/>
    </location>
</feature>
<dbReference type="GO" id="GO:0001817">
    <property type="term" value="P:regulation of cytokine production"/>
    <property type="evidence" value="ECO:0007669"/>
    <property type="project" value="TreeGrafter"/>
</dbReference>
<dbReference type="PROSITE" id="PS50835">
    <property type="entry name" value="IG_LIKE"/>
    <property type="match status" value="5"/>
</dbReference>
<dbReference type="Proteomes" id="UP000606274">
    <property type="component" value="Unassembled WGS sequence"/>
</dbReference>
<feature type="domain" description="Ig-like" evidence="8">
    <location>
        <begin position="18"/>
        <end position="108"/>
    </location>
</feature>
<dbReference type="SMART" id="SM00408">
    <property type="entry name" value="IGc2"/>
    <property type="match status" value="4"/>
</dbReference>
<evidence type="ECO:0000256" key="3">
    <source>
        <dbReference type="ARBA" id="ARBA00023136"/>
    </source>
</evidence>
<proteinExistence type="predicted"/>
<dbReference type="OrthoDB" id="10012075at2759"/>
<name>A0A8T0BQ89_SILME</name>
<evidence type="ECO:0000256" key="1">
    <source>
        <dbReference type="ARBA" id="ARBA00004370"/>
    </source>
</evidence>
<dbReference type="FunFam" id="2.60.40.10:FF:000142">
    <property type="entry name" value="V-set domain-containing T-cell activation inhibitor 1"/>
    <property type="match status" value="2"/>
</dbReference>
<dbReference type="InterPro" id="IPR007110">
    <property type="entry name" value="Ig-like_dom"/>
</dbReference>
<dbReference type="InterPro" id="IPR003599">
    <property type="entry name" value="Ig_sub"/>
</dbReference>
<keyword evidence="2" id="KW-0732">Signal</keyword>
<dbReference type="InterPro" id="IPR036179">
    <property type="entry name" value="Ig-like_dom_sf"/>
</dbReference>
<dbReference type="GO" id="GO:1903037">
    <property type="term" value="P:regulation of leukocyte cell-cell adhesion"/>
    <property type="evidence" value="ECO:0007669"/>
    <property type="project" value="UniProtKB-ARBA"/>
</dbReference>
<dbReference type="InterPro" id="IPR003598">
    <property type="entry name" value="Ig_sub2"/>
</dbReference>
<comment type="caution">
    <text evidence="9">The sequence shown here is derived from an EMBL/GenBank/DDBJ whole genome shotgun (WGS) entry which is preliminary data.</text>
</comment>
<evidence type="ECO:0000256" key="2">
    <source>
        <dbReference type="ARBA" id="ARBA00022729"/>
    </source>
</evidence>
<organism evidence="9 10">
    <name type="scientific">Silurus meridionalis</name>
    <name type="common">Southern catfish</name>
    <name type="synonym">Silurus soldatovi meridionalis</name>
    <dbReference type="NCBI Taxonomy" id="175797"/>
    <lineage>
        <taxon>Eukaryota</taxon>
        <taxon>Metazoa</taxon>
        <taxon>Chordata</taxon>
        <taxon>Craniata</taxon>
        <taxon>Vertebrata</taxon>
        <taxon>Euteleostomi</taxon>
        <taxon>Actinopterygii</taxon>
        <taxon>Neopterygii</taxon>
        <taxon>Teleostei</taxon>
        <taxon>Ostariophysi</taxon>
        <taxon>Siluriformes</taxon>
        <taxon>Siluridae</taxon>
        <taxon>Silurus</taxon>
    </lineage>
</organism>
<evidence type="ECO:0000259" key="8">
    <source>
        <dbReference type="PROSITE" id="PS50835"/>
    </source>
</evidence>
<dbReference type="InterPro" id="IPR013106">
    <property type="entry name" value="Ig_V-set"/>
</dbReference>
<protein>
    <recommendedName>
        <fullName evidence="8">Ig-like domain-containing protein</fullName>
    </recommendedName>
</protein>
<dbReference type="GO" id="GO:0005102">
    <property type="term" value="F:signaling receptor binding"/>
    <property type="evidence" value="ECO:0007669"/>
    <property type="project" value="TreeGrafter"/>
</dbReference>
<dbReference type="AlphaFoldDB" id="A0A8T0BQ89"/>
<evidence type="ECO:0000313" key="10">
    <source>
        <dbReference type="Proteomes" id="UP000606274"/>
    </source>
</evidence>
<keyword evidence="10" id="KW-1185">Reference proteome</keyword>
<dbReference type="InterPro" id="IPR013783">
    <property type="entry name" value="Ig-like_fold"/>
</dbReference>
<dbReference type="GO" id="GO:0009897">
    <property type="term" value="C:external side of plasma membrane"/>
    <property type="evidence" value="ECO:0007669"/>
    <property type="project" value="TreeGrafter"/>
</dbReference>
<dbReference type="InterPro" id="IPR050504">
    <property type="entry name" value="IgSF_BTN/MOG"/>
</dbReference>
<dbReference type="Pfam" id="PF13927">
    <property type="entry name" value="Ig_3"/>
    <property type="match status" value="1"/>
</dbReference>
<reference evidence="9" key="1">
    <citation type="submission" date="2020-08" db="EMBL/GenBank/DDBJ databases">
        <title>Chromosome-level assembly of Southern catfish (Silurus meridionalis) provides insights into visual adaptation to the nocturnal and benthic lifestyles.</title>
        <authorList>
            <person name="Zhang Y."/>
            <person name="Wang D."/>
            <person name="Peng Z."/>
        </authorList>
    </citation>
    <scope>NUCLEOTIDE SEQUENCE</scope>
    <source>
        <strain evidence="9">SWU-2019-XX</strain>
        <tissue evidence="9">Muscle</tissue>
    </source>
</reference>